<reference evidence="2 3" key="1">
    <citation type="submission" date="2015-02" db="EMBL/GenBank/DDBJ databases">
        <title>Draft genome of a novel marine cyanobacterium (Chroococcales) isolated from South Atlantic Ocean.</title>
        <authorList>
            <person name="Rigonato J."/>
            <person name="Alvarenga D.O."/>
            <person name="Branco L.H."/>
            <person name="Varani A.M."/>
            <person name="Brandini F.P."/>
            <person name="Fiore M.F."/>
        </authorList>
    </citation>
    <scope>NUCLEOTIDE SEQUENCE [LARGE SCALE GENOMIC DNA]</scope>
    <source>
        <strain evidence="2 3">CENA595</strain>
    </source>
</reference>
<accession>A0A0D8ZLE5</accession>
<evidence type="ECO:0000256" key="1">
    <source>
        <dbReference type="SAM" id="SignalP"/>
    </source>
</evidence>
<proteinExistence type="predicted"/>
<sequence>MIKLLVAISYILCTPISAFAELSNIRQMSQNSNGYFNVICLNGHRETASSEMILKNLVCQTATDRSSSVRKAVICTGNEFQDWFYVTRIADGKQFGDFGEKLSLKRVSE</sequence>
<protein>
    <submittedName>
        <fullName evidence="2">Uncharacterized protein</fullName>
    </submittedName>
</protein>
<keyword evidence="1" id="KW-0732">Signal</keyword>
<evidence type="ECO:0000313" key="2">
    <source>
        <dbReference type="EMBL" id="KJH69658.1"/>
    </source>
</evidence>
<dbReference type="AlphaFoldDB" id="A0A0D8ZLE5"/>
<evidence type="ECO:0000313" key="3">
    <source>
        <dbReference type="Proteomes" id="UP000032452"/>
    </source>
</evidence>
<comment type="caution">
    <text evidence="2">The sequence shown here is derived from an EMBL/GenBank/DDBJ whole genome shotgun (WGS) entry which is preliminary data.</text>
</comment>
<gene>
    <name evidence="2" type="ORF">UH38_22795</name>
</gene>
<dbReference type="Proteomes" id="UP000032452">
    <property type="component" value="Unassembled WGS sequence"/>
</dbReference>
<feature type="signal peptide" evidence="1">
    <location>
        <begin position="1"/>
        <end position="20"/>
    </location>
</feature>
<dbReference type="EMBL" id="JYON01000037">
    <property type="protein sequence ID" value="KJH69658.1"/>
    <property type="molecule type" value="Genomic_DNA"/>
</dbReference>
<name>A0A0D8ZLE5_9CYAN</name>
<organism evidence="2 3">
    <name type="scientific">Aliterella atlantica CENA595</name>
    <dbReference type="NCBI Taxonomy" id="1618023"/>
    <lineage>
        <taxon>Bacteria</taxon>
        <taxon>Bacillati</taxon>
        <taxon>Cyanobacteriota</taxon>
        <taxon>Cyanophyceae</taxon>
        <taxon>Chroococcidiopsidales</taxon>
        <taxon>Aliterellaceae</taxon>
        <taxon>Aliterella</taxon>
    </lineage>
</organism>
<keyword evidence="3" id="KW-1185">Reference proteome</keyword>
<feature type="chain" id="PRO_5002337097" evidence="1">
    <location>
        <begin position="21"/>
        <end position="109"/>
    </location>
</feature>